<accession>A0ABR8Z7W7</accession>
<dbReference type="SUPFAM" id="SSF103088">
    <property type="entry name" value="OmpA-like"/>
    <property type="match status" value="2"/>
</dbReference>
<dbReference type="EMBL" id="JACYFS010000001">
    <property type="protein sequence ID" value="MBD8081209.1"/>
    <property type="molecule type" value="Genomic_DNA"/>
</dbReference>
<gene>
    <name evidence="3" type="ORF">IC610_02100</name>
</gene>
<dbReference type="PANTHER" id="PTHR30329">
    <property type="entry name" value="STATOR ELEMENT OF FLAGELLAR MOTOR COMPLEX"/>
    <property type="match status" value="1"/>
</dbReference>
<comment type="caution">
    <text evidence="3">The sequence shown here is derived from an EMBL/GenBank/DDBJ whole genome shotgun (WGS) entry which is preliminary data.</text>
</comment>
<dbReference type="PANTHER" id="PTHR30329:SF21">
    <property type="entry name" value="LIPOPROTEIN YIAD-RELATED"/>
    <property type="match status" value="1"/>
</dbReference>
<dbReference type="RefSeq" id="WP_191735017.1">
    <property type="nucleotide sequence ID" value="NZ_JACYFS010000001.1"/>
</dbReference>
<dbReference type="InterPro" id="IPR036737">
    <property type="entry name" value="OmpA-like_sf"/>
</dbReference>
<evidence type="ECO:0000313" key="4">
    <source>
        <dbReference type="Proteomes" id="UP000637299"/>
    </source>
</evidence>
<evidence type="ECO:0000259" key="2">
    <source>
        <dbReference type="PROSITE" id="PS51123"/>
    </source>
</evidence>
<dbReference type="Pfam" id="PF00691">
    <property type="entry name" value="OmpA"/>
    <property type="match status" value="2"/>
</dbReference>
<dbReference type="Gene3D" id="3.30.1330.60">
    <property type="entry name" value="OmpA-like domain"/>
    <property type="match status" value="2"/>
</dbReference>
<reference evidence="3 4" key="1">
    <citation type="submission" date="2020-09" db="EMBL/GenBank/DDBJ databases">
        <title>Genome seq and assembly of Chryseobacterium sp.</title>
        <authorList>
            <person name="Chhetri G."/>
        </authorList>
    </citation>
    <scope>NUCLEOTIDE SEQUENCE [LARGE SCALE GENOMIC DNA]</scope>
    <source>
        <strain evidence="3 4">GCR10</strain>
    </source>
</reference>
<evidence type="ECO:0000256" key="1">
    <source>
        <dbReference type="PROSITE-ProRule" id="PRU00473"/>
    </source>
</evidence>
<feature type="domain" description="OmpA-like" evidence="2">
    <location>
        <begin position="1"/>
        <end position="109"/>
    </location>
</feature>
<organism evidence="3 4">
    <name type="scientific">Chryseobacterium caseinilyticum</name>
    <dbReference type="NCBI Taxonomy" id="2771428"/>
    <lineage>
        <taxon>Bacteria</taxon>
        <taxon>Pseudomonadati</taxon>
        <taxon>Bacteroidota</taxon>
        <taxon>Flavobacteriia</taxon>
        <taxon>Flavobacteriales</taxon>
        <taxon>Weeksellaceae</taxon>
        <taxon>Chryseobacterium group</taxon>
        <taxon>Chryseobacterium</taxon>
    </lineage>
</organism>
<dbReference type="InterPro" id="IPR050330">
    <property type="entry name" value="Bact_OuterMem_StrucFunc"/>
</dbReference>
<keyword evidence="4" id="KW-1185">Reference proteome</keyword>
<feature type="domain" description="OmpA-like" evidence="2">
    <location>
        <begin position="131"/>
        <end position="255"/>
    </location>
</feature>
<dbReference type="CDD" id="cd07185">
    <property type="entry name" value="OmpA_C-like"/>
    <property type="match status" value="2"/>
</dbReference>
<protein>
    <submittedName>
        <fullName evidence="3">OmpA family protein</fullName>
    </submittedName>
</protein>
<evidence type="ECO:0000313" key="3">
    <source>
        <dbReference type="EMBL" id="MBD8081209.1"/>
    </source>
</evidence>
<sequence length="255" mass="29192">MLTSIYFKNNSYDLDSESKQKLDSLSKLKSNLTFRIFGNASSLGSEDLNKKLSDQRAKTVGEYLQKQIGKNIKLSGSVGLGISKQINDNSTEILQAKNRRVDIFIEKTFAAGEKISRKPHPSFFDIKIEMMKIKDTFSLPDVNFIGGRHNWLPKAKPRLYQLLKILRDNPTLEVELQGHICCDYENFDGEDQDLGTFNLSFTRADFIRQFLVKMGVNSERIKAEGQGHLNPVVYPELTEEDRTKNRRVELVLIKK</sequence>
<dbReference type="Proteomes" id="UP000637299">
    <property type="component" value="Unassembled WGS sequence"/>
</dbReference>
<proteinExistence type="predicted"/>
<name>A0ABR8Z7W7_9FLAO</name>
<dbReference type="PROSITE" id="PS51123">
    <property type="entry name" value="OMPA_2"/>
    <property type="match status" value="2"/>
</dbReference>
<keyword evidence="1" id="KW-0472">Membrane</keyword>
<dbReference type="InterPro" id="IPR006665">
    <property type="entry name" value="OmpA-like"/>
</dbReference>